<gene>
    <name evidence="1" type="ORF">E2A64_05585</name>
</gene>
<organism evidence="1 2">
    <name type="scientific">Pseudohoeflea suaedae</name>
    <dbReference type="NCBI Taxonomy" id="877384"/>
    <lineage>
        <taxon>Bacteria</taxon>
        <taxon>Pseudomonadati</taxon>
        <taxon>Pseudomonadota</taxon>
        <taxon>Alphaproteobacteria</taxon>
        <taxon>Hyphomicrobiales</taxon>
        <taxon>Rhizobiaceae</taxon>
        <taxon>Pseudohoeflea</taxon>
    </lineage>
</organism>
<sequence>MTAANIILTPSWGALLSDTAFYDGTGIIRRLSRKIAVLDRCNAVTVIRGIGNVPAQVEKDFGEVEKLSDLLEALPDYCREIYRSARPSSRFFGLHDGAAKVEMSVVAWDEWHGKPVFFCLSSHPDEDGPLEGAGAEPYEVRECGICSLSPLPSEQMETVLGKPLASREDVFALDPEIDGLKIMEAQRRTLVTVPGIQEPIPTVGGSCDLAMVSAAGISVKTLKTWPDEIGSHAGVKP</sequence>
<name>A0A4R5PNZ9_9HYPH</name>
<proteinExistence type="predicted"/>
<dbReference type="RefSeq" id="WP_133283407.1">
    <property type="nucleotide sequence ID" value="NZ_SMSI01000001.1"/>
</dbReference>
<evidence type="ECO:0000313" key="1">
    <source>
        <dbReference type="EMBL" id="TDH38573.1"/>
    </source>
</evidence>
<dbReference type="OrthoDB" id="7905691at2"/>
<dbReference type="EMBL" id="SMSI01000001">
    <property type="protein sequence ID" value="TDH38573.1"/>
    <property type="molecule type" value="Genomic_DNA"/>
</dbReference>
<keyword evidence="2" id="KW-1185">Reference proteome</keyword>
<comment type="caution">
    <text evidence="1">The sequence shown here is derived from an EMBL/GenBank/DDBJ whole genome shotgun (WGS) entry which is preliminary data.</text>
</comment>
<dbReference type="AlphaFoldDB" id="A0A4R5PNZ9"/>
<accession>A0A4R5PNZ9</accession>
<protein>
    <submittedName>
        <fullName evidence="1">Uncharacterized protein</fullName>
    </submittedName>
</protein>
<reference evidence="1 2" key="1">
    <citation type="journal article" date="2013" name="Int. J. Syst. Evol. Microbiol.">
        <title>Hoeflea suaedae sp. nov., an endophytic bacterium isolated from the root of the halophyte Suaeda maritima.</title>
        <authorList>
            <person name="Chung E.J."/>
            <person name="Park J.A."/>
            <person name="Pramanik P."/>
            <person name="Bibi F."/>
            <person name="Jeon C.O."/>
            <person name="Chung Y.R."/>
        </authorList>
    </citation>
    <scope>NUCLEOTIDE SEQUENCE [LARGE SCALE GENOMIC DNA]</scope>
    <source>
        <strain evidence="1 2">YC6898</strain>
    </source>
</reference>
<dbReference type="Proteomes" id="UP000295131">
    <property type="component" value="Unassembled WGS sequence"/>
</dbReference>
<evidence type="ECO:0000313" key="2">
    <source>
        <dbReference type="Proteomes" id="UP000295131"/>
    </source>
</evidence>